<evidence type="ECO:0000313" key="2">
    <source>
        <dbReference type="Proteomes" id="UP001497453"/>
    </source>
</evidence>
<protein>
    <submittedName>
        <fullName evidence="1">Uncharacterized protein</fullName>
    </submittedName>
</protein>
<accession>A0ABP1E5H8</accession>
<dbReference type="EMBL" id="OZ037951">
    <property type="protein sequence ID" value="CAL1714802.1"/>
    <property type="molecule type" value="Genomic_DNA"/>
</dbReference>
<evidence type="ECO:0000313" key="1">
    <source>
        <dbReference type="EMBL" id="CAL1714802.1"/>
    </source>
</evidence>
<reference evidence="2" key="1">
    <citation type="submission" date="2024-04" db="EMBL/GenBank/DDBJ databases">
        <authorList>
            <person name="Shaw F."/>
            <person name="Minotto A."/>
        </authorList>
    </citation>
    <scope>NUCLEOTIDE SEQUENCE [LARGE SCALE GENOMIC DNA]</scope>
</reference>
<organism evidence="1 2">
    <name type="scientific">Somion occarium</name>
    <dbReference type="NCBI Taxonomy" id="3059160"/>
    <lineage>
        <taxon>Eukaryota</taxon>
        <taxon>Fungi</taxon>
        <taxon>Dikarya</taxon>
        <taxon>Basidiomycota</taxon>
        <taxon>Agaricomycotina</taxon>
        <taxon>Agaricomycetes</taxon>
        <taxon>Polyporales</taxon>
        <taxon>Cerrenaceae</taxon>
        <taxon>Somion</taxon>
    </lineage>
</organism>
<proteinExistence type="predicted"/>
<sequence>MPVVSPVVGQRHYATFSPSHIFTILPVMPSTFTRRVGDPFNVPGADLIIRSEEKWDFAVYKEDLKRCSRKLAAKLATQDNRLAILEVIESKVVWWAILLQIYPDLAPPNDAYISVGVVNTAYDVAKGYEMDVVVPKLRKILDELIRHRPLYAFDTFVRQKKAEWRENCRQAAYLTLEGPVDGDLSLDSDELLPGGKEMLRRYRDGCKAAAVQALLQSVQLPGIKGARPCWLYCGGCKGVWYIEAGTKGQATSDNDNVLCAEWFAKFLREVVTRLRTRLSPRVLQNLALPVTYLLDADAPICRTCQTCRASALSDLSTFSSVAMQRIERSISEVQV</sequence>
<dbReference type="Proteomes" id="UP001497453">
    <property type="component" value="Chromosome 8"/>
</dbReference>
<gene>
    <name evidence="1" type="ORF">GFSPODELE1_LOCUS9930</name>
</gene>
<keyword evidence="2" id="KW-1185">Reference proteome</keyword>
<name>A0ABP1E5H8_9APHY</name>